<comment type="caution">
    <text evidence="1">The sequence shown here is derived from an EMBL/GenBank/DDBJ whole genome shotgun (WGS) entry which is preliminary data.</text>
</comment>
<evidence type="ECO:0000313" key="1">
    <source>
        <dbReference type="EMBL" id="KAF9448746.1"/>
    </source>
</evidence>
<protein>
    <submittedName>
        <fullName evidence="1">Uncharacterized protein</fullName>
    </submittedName>
</protein>
<sequence length="91" mass="10136">MQSRKEGWCLANVVSIFRQLATLCYRGRDVITGGEHPLYVALLCPRLPTRAYHGCPSMDTCTCMAPRVLCGEVAFLSYVAGVLTAYRFLMD</sequence>
<gene>
    <name evidence="1" type="ORF">P691DRAFT_28385</name>
</gene>
<keyword evidence="2" id="KW-1185">Reference proteome</keyword>
<accession>A0A9P6C1R5</accession>
<proteinExistence type="predicted"/>
<reference evidence="1" key="1">
    <citation type="submission" date="2020-11" db="EMBL/GenBank/DDBJ databases">
        <authorList>
            <consortium name="DOE Joint Genome Institute"/>
            <person name="Ahrendt S."/>
            <person name="Riley R."/>
            <person name="Andreopoulos W."/>
            <person name="Labutti K."/>
            <person name="Pangilinan J."/>
            <person name="Ruiz-Duenas F.J."/>
            <person name="Barrasa J.M."/>
            <person name="Sanchez-Garcia M."/>
            <person name="Camarero S."/>
            <person name="Miyauchi S."/>
            <person name="Serrano A."/>
            <person name="Linde D."/>
            <person name="Babiker R."/>
            <person name="Drula E."/>
            <person name="Ayuso-Fernandez I."/>
            <person name="Pacheco R."/>
            <person name="Padilla G."/>
            <person name="Ferreira P."/>
            <person name="Barriuso J."/>
            <person name="Kellner H."/>
            <person name="Castanera R."/>
            <person name="Alfaro M."/>
            <person name="Ramirez L."/>
            <person name="Pisabarro A.G."/>
            <person name="Kuo A."/>
            <person name="Tritt A."/>
            <person name="Lipzen A."/>
            <person name="He G."/>
            <person name="Yan M."/>
            <person name="Ng V."/>
            <person name="Cullen D."/>
            <person name="Martin F."/>
            <person name="Rosso M.-N."/>
            <person name="Henrissat B."/>
            <person name="Hibbett D."/>
            <person name="Martinez A.T."/>
            <person name="Grigoriev I.V."/>
        </authorList>
    </citation>
    <scope>NUCLEOTIDE SEQUENCE</scope>
    <source>
        <strain evidence="1">MF-IS2</strain>
    </source>
</reference>
<name>A0A9P6C1R5_9AGAR</name>
<organism evidence="1 2">
    <name type="scientific">Macrolepiota fuliginosa MF-IS2</name>
    <dbReference type="NCBI Taxonomy" id="1400762"/>
    <lineage>
        <taxon>Eukaryota</taxon>
        <taxon>Fungi</taxon>
        <taxon>Dikarya</taxon>
        <taxon>Basidiomycota</taxon>
        <taxon>Agaricomycotina</taxon>
        <taxon>Agaricomycetes</taxon>
        <taxon>Agaricomycetidae</taxon>
        <taxon>Agaricales</taxon>
        <taxon>Agaricineae</taxon>
        <taxon>Agaricaceae</taxon>
        <taxon>Macrolepiota</taxon>
    </lineage>
</organism>
<dbReference type="EMBL" id="MU151151">
    <property type="protein sequence ID" value="KAF9448746.1"/>
    <property type="molecule type" value="Genomic_DNA"/>
</dbReference>
<evidence type="ECO:0000313" key="2">
    <source>
        <dbReference type="Proteomes" id="UP000807342"/>
    </source>
</evidence>
<dbReference type="AlphaFoldDB" id="A0A9P6C1R5"/>
<dbReference type="Proteomes" id="UP000807342">
    <property type="component" value="Unassembled WGS sequence"/>
</dbReference>